<organism evidence="1">
    <name type="scientific">Arundo donax</name>
    <name type="common">Giant reed</name>
    <name type="synonym">Donax arundinaceus</name>
    <dbReference type="NCBI Taxonomy" id="35708"/>
    <lineage>
        <taxon>Eukaryota</taxon>
        <taxon>Viridiplantae</taxon>
        <taxon>Streptophyta</taxon>
        <taxon>Embryophyta</taxon>
        <taxon>Tracheophyta</taxon>
        <taxon>Spermatophyta</taxon>
        <taxon>Magnoliopsida</taxon>
        <taxon>Liliopsida</taxon>
        <taxon>Poales</taxon>
        <taxon>Poaceae</taxon>
        <taxon>PACMAD clade</taxon>
        <taxon>Arundinoideae</taxon>
        <taxon>Arundineae</taxon>
        <taxon>Arundo</taxon>
    </lineage>
</organism>
<dbReference type="AlphaFoldDB" id="A0A0A9GP22"/>
<protein>
    <submittedName>
        <fullName evidence="1">Uncharacterized protein</fullName>
    </submittedName>
</protein>
<reference evidence="1" key="1">
    <citation type="submission" date="2014-09" db="EMBL/GenBank/DDBJ databases">
        <authorList>
            <person name="Magalhaes I.L.F."/>
            <person name="Oliveira U."/>
            <person name="Santos F.R."/>
            <person name="Vidigal T.H.D.A."/>
            <person name="Brescovit A.D."/>
            <person name="Santos A.J."/>
        </authorList>
    </citation>
    <scope>NUCLEOTIDE SEQUENCE</scope>
    <source>
        <tissue evidence="1">Shoot tissue taken approximately 20 cm above the soil surface</tissue>
    </source>
</reference>
<accession>A0A0A9GP22</accession>
<dbReference type="EMBL" id="GBRH01173595">
    <property type="protein sequence ID" value="JAE24301.1"/>
    <property type="molecule type" value="Transcribed_RNA"/>
</dbReference>
<reference evidence="1" key="2">
    <citation type="journal article" date="2015" name="Data Brief">
        <title>Shoot transcriptome of the giant reed, Arundo donax.</title>
        <authorList>
            <person name="Barrero R.A."/>
            <person name="Guerrero F.D."/>
            <person name="Moolhuijzen P."/>
            <person name="Goolsby J.A."/>
            <person name="Tidwell J."/>
            <person name="Bellgard S.E."/>
            <person name="Bellgard M.I."/>
        </authorList>
    </citation>
    <scope>NUCLEOTIDE SEQUENCE</scope>
    <source>
        <tissue evidence="1">Shoot tissue taken approximately 20 cm above the soil surface</tissue>
    </source>
</reference>
<sequence>MLLFMVKDASLMFTFPYRDVNYCILVTCIKIEKGEQRSGLETAGDMKIA</sequence>
<name>A0A0A9GP22_ARUDO</name>
<proteinExistence type="predicted"/>
<evidence type="ECO:0000313" key="1">
    <source>
        <dbReference type="EMBL" id="JAE24301.1"/>
    </source>
</evidence>